<proteinExistence type="predicted"/>
<keyword evidence="3" id="KW-1185">Reference proteome</keyword>
<evidence type="ECO:0000313" key="3">
    <source>
        <dbReference type="Proteomes" id="UP000283993"/>
    </source>
</evidence>
<dbReference type="Gene3D" id="3.40.50.10610">
    <property type="entry name" value="ABC-type transport auxiliary lipoprotein component"/>
    <property type="match status" value="1"/>
</dbReference>
<comment type="caution">
    <text evidence="2">The sequence shown here is derived from an EMBL/GenBank/DDBJ whole genome shotgun (WGS) entry which is preliminary data.</text>
</comment>
<gene>
    <name evidence="2" type="ORF">SAOR_08005</name>
</gene>
<dbReference type="Pfam" id="PF03886">
    <property type="entry name" value="ABC_trans_aux"/>
    <property type="match status" value="1"/>
</dbReference>
<evidence type="ECO:0000313" key="2">
    <source>
        <dbReference type="EMBL" id="ROO27863.1"/>
    </source>
</evidence>
<feature type="domain" description="ABC-type transport auxiliary lipoprotein component" evidence="1">
    <location>
        <begin position="22"/>
        <end position="164"/>
    </location>
</feature>
<reference evidence="2 3" key="1">
    <citation type="submission" date="2013-10" db="EMBL/GenBank/DDBJ databases">
        <title>Salinisphaera orenii MK-B5 Genome Sequencing.</title>
        <authorList>
            <person name="Lai Q."/>
            <person name="Li C."/>
            <person name="Shao Z."/>
        </authorList>
    </citation>
    <scope>NUCLEOTIDE SEQUENCE [LARGE SCALE GENOMIC DNA]</scope>
    <source>
        <strain evidence="2 3">MK-B5</strain>
    </source>
</reference>
<sequence>MALGACASVPPVQHVLLSPPRDERAATRASDWDVRRVRVPEYLDNYDIQVRSDAYVLTRLPDAKWAERLPVAMTRLLQQTIDEKLVNKRDQPYQVDVDVDMFEPQAAGEEVVLSARWEVTDTDSGTVVARDNTRLTQPIGGSERKPAVIGRAMSEAVRELAFRIVAQAG</sequence>
<accession>A0A423PQK2</accession>
<dbReference type="InterPro" id="IPR005586">
    <property type="entry name" value="ABC_trans_aux"/>
</dbReference>
<evidence type="ECO:0000259" key="1">
    <source>
        <dbReference type="Pfam" id="PF03886"/>
    </source>
</evidence>
<dbReference type="EMBL" id="AYKH01000012">
    <property type="protein sequence ID" value="ROO27863.1"/>
    <property type="molecule type" value="Genomic_DNA"/>
</dbReference>
<organism evidence="2 3">
    <name type="scientific">Salinisphaera orenii MK-B5</name>
    <dbReference type="NCBI Taxonomy" id="856730"/>
    <lineage>
        <taxon>Bacteria</taxon>
        <taxon>Pseudomonadati</taxon>
        <taxon>Pseudomonadota</taxon>
        <taxon>Gammaproteobacteria</taxon>
        <taxon>Salinisphaerales</taxon>
        <taxon>Salinisphaeraceae</taxon>
        <taxon>Salinisphaera</taxon>
    </lineage>
</organism>
<dbReference type="SUPFAM" id="SSF159594">
    <property type="entry name" value="XCC0632-like"/>
    <property type="match status" value="1"/>
</dbReference>
<dbReference type="Proteomes" id="UP000283993">
    <property type="component" value="Unassembled WGS sequence"/>
</dbReference>
<dbReference type="AlphaFoldDB" id="A0A423PQK2"/>
<protein>
    <recommendedName>
        <fullName evidence="1">ABC-type transport auxiliary lipoprotein component domain-containing protein</fullName>
    </recommendedName>
</protein>
<name>A0A423PQK2_9GAMM</name>